<proteinExistence type="predicted"/>
<dbReference type="EMBL" id="LXQA010355053">
    <property type="protein sequence ID" value="MCI46271.1"/>
    <property type="molecule type" value="Genomic_DNA"/>
</dbReference>
<feature type="non-terminal residue" evidence="1">
    <location>
        <position position="1"/>
    </location>
</feature>
<evidence type="ECO:0000313" key="1">
    <source>
        <dbReference type="EMBL" id="MCI46271.1"/>
    </source>
</evidence>
<dbReference type="AlphaFoldDB" id="A0A392SBJ4"/>
<organism evidence="1 2">
    <name type="scientific">Trifolium medium</name>
    <dbReference type="NCBI Taxonomy" id="97028"/>
    <lineage>
        <taxon>Eukaryota</taxon>
        <taxon>Viridiplantae</taxon>
        <taxon>Streptophyta</taxon>
        <taxon>Embryophyta</taxon>
        <taxon>Tracheophyta</taxon>
        <taxon>Spermatophyta</taxon>
        <taxon>Magnoliopsida</taxon>
        <taxon>eudicotyledons</taxon>
        <taxon>Gunneridae</taxon>
        <taxon>Pentapetalae</taxon>
        <taxon>rosids</taxon>
        <taxon>fabids</taxon>
        <taxon>Fabales</taxon>
        <taxon>Fabaceae</taxon>
        <taxon>Papilionoideae</taxon>
        <taxon>50 kb inversion clade</taxon>
        <taxon>NPAAA clade</taxon>
        <taxon>Hologalegina</taxon>
        <taxon>IRL clade</taxon>
        <taxon>Trifolieae</taxon>
        <taxon>Trifolium</taxon>
    </lineage>
</organism>
<dbReference type="Proteomes" id="UP000265520">
    <property type="component" value="Unassembled WGS sequence"/>
</dbReference>
<protein>
    <submittedName>
        <fullName evidence="1">Uncharacterized protein</fullName>
    </submittedName>
</protein>
<name>A0A392SBJ4_9FABA</name>
<comment type="caution">
    <text evidence="1">The sequence shown here is derived from an EMBL/GenBank/DDBJ whole genome shotgun (WGS) entry which is preliminary data.</text>
</comment>
<evidence type="ECO:0000313" key="2">
    <source>
        <dbReference type="Proteomes" id="UP000265520"/>
    </source>
</evidence>
<accession>A0A392SBJ4</accession>
<reference evidence="1 2" key="1">
    <citation type="journal article" date="2018" name="Front. Plant Sci.">
        <title>Red Clover (Trifolium pratense) and Zigzag Clover (T. medium) - A Picture of Genomic Similarities and Differences.</title>
        <authorList>
            <person name="Dluhosova J."/>
            <person name="Istvanek J."/>
            <person name="Nedelnik J."/>
            <person name="Repkova J."/>
        </authorList>
    </citation>
    <scope>NUCLEOTIDE SEQUENCE [LARGE SCALE GENOMIC DNA]</scope>
    <source>
        <strain evidence="2">cv. 10/8</strain>
        <tissue evidence="1">Leaf</tissue>
    </source>
</reference>
<sequence>FNPTYKNAAVVDAADKLAAEDPDRCFHWLMDKYPQIMNEYTRPHRY</sequence>
<keyword evidence="2" id="KW-1185">Reference proteome</keyword>